<evidence type="ECO:0000256" key="2">
    <source>
        <dbReference type="ARBA" id="ARBA00022679"/>
    </source>
</evidence>
<evidence type="ECO:0000313" key="6">
    <source>
        <dbReference type="Proteomes" id="UP000612055"/>
    </source>
</evidence>
<evidence type="ECO:0000256" key="3">
    <source>
        <dbReference type="SAM" id="SignalP"/>
    </source>
</evidence>
<evidence type="ECO:0000259" key="4">
    <source>
        <dbReference type="SMART" id="SM00672"/>
    </source>
</evidence>
<dbReference type="AlphaFoldDB" id="A0A835YBI3"/>
<feature type="domain" description="Glycosyl transferase CAP10" evidence="4">
    <location>
        <begin position="162"/>
        <end position="415"/>
    </location>
</feature>
<keyword evidence="2" id="KW-0808">Transferase</keyword>
<keyword evidence="6" id="KW-1185">Reference proteome</keyword>
<dbReference type="InterPro" id="IPR051091">
    <property type="entry name" value="O-Glucosyltr/Glycosyltrsf_90"/>
</dbReference>
<sequence length="430" mass="49248">MVLALVLIWSLATLAVVPLEGRPPAPPAAPPAGIAVLQETYKKHRWDLLVERSPRPPKLEHAQPHNDESNLDELCTANLALDLAPWRARVARSGNLTVEGLLGWARCLPIKGTRRLVMIKDGRLFPLEKHLGGEHLCTSPCNHILGDTLKALDTWLREDPSGWPDVLFMLHVGDGGMCYRHSMENSTCYAPAMSVIKSWAQIKDDDILVPLITYMEANWTLRAFPWYNKINRAAFRGTSYCHAKHFAYAKSTCSRTYFAYQTQENATWRKYVDVGLLTGDDYMPEYDHVPIKSRGYLPTSELARFRYTLALDGITASSRLAQLLALNSVVLKQASPWIEWYYRSLVPNVHYVSFWDHSREDLLFVMDSLREQKDLHLELIATQGQDFAYRFLRPEARKAYWKRALVEYKKLFGEDMDEFISKQEYPGALD</sequence>
<dbReference type="Proteomes" id="UP000612055">
    <property type="component" value="Unassembled WGS sequence"/>
</dbReference>
<dbReference type="OrthoDB" id="541052at2759"/>
<protein>
    <recommendedName>
        <fullName evidence="4">Glycosyl transferase CAP10 domain-containing protein</fullName>
    </recommendedName>
</protein>
<comment type="similarity">
    <text evidence="1">Belongs to the glycosyltransferase 90 family.</text>
</comment>
<gene>
    <name evidence="5" type="ORF">HYH03_003711</name>
</gene>
<dbReference type="PANTHER" id="PTHR12203">
    <property type="entry name" value="KDEL LYS-ASP-GLU-LEU CONTAINING - RELATED"/>
    <property type="match status" value="1"/>
</dbReference>
<name>A0A835YBI3_9CHLO</name>
<comment type="caution">
    <text evidence="5">The sequence shown here is derived from an EMBL/GenBank/DDBJ whole genome shotgun (WGS) entry which is preliminary data.</text>
</comment>
<feature type="chain" id="PRO_5032345222" description="Glycosyl transferase CAP10 domain-containing protein" evidence="3">
    <location>
        <begin position="16"/>
        <end position="430"/>
    </location>
</feature>
<reference evidence="5" key="1">
    <citation type="journal article" date="2020" name="bioRxiv">
        <title>Comparative genomics of Chlamydomonas.</title>
        <authorList>
            <person name="Craig R.J."/>
            <person name="Hasan A.R."/>
            <person name="Ness R.W."/>
            <person name="Keightley P.D."/>
        </authorList>
    </citation>
    <scope>NUCLEOTIDE SEQUENCE</scope>
    <source>
        <strain evidence="5">CCAP 11/70</strain>
    </source>
</reference>
<feature type="signal peptide" evidence="3">
    <location>
        <begin position="1"/>
        <end position="15"/>
    </location>
</feature>
<evidence type="ECO:0000256" key="1">
    <source>
        <dbReference type="ARBA" id="ARBA00010118"/>
    </source>
</evidence>
<proteinExistence type="inferred from homology"/>
<accession>A0A835YBI3</accession>
<dbReference type="InterPro" id="IPR006598">
    <property type="entry name" value="CAP10"/>
</dbReference>
<dbReference type="GO" id="GO:0016740">
    <property type="term" value="F:transferase activity"/>
    <property type="evidence" value="ECO:0007669"/>
    <property type="project" value="UniProtKB-KW"/>
</dbReference>
<evidence type="ECO:0000313" key="5">
    <source>
        <dbReference type="EMBL" id="KAG2498457.1"/>
    </source>
</evidence>
<dbReference type="PANTHER" id="PTHR12203:SF35">
    <property type="entry name" value="PROTEIN O-GLUCOSYLTRANSFERASE 1"/>
    <property type="match status" value="1"/>
</dbReference>
<dbReference type="SMART" id="SM00672">
    <property type="entry name" value="CAP10"/>
    <property type="match status" value="1"/>
</dbReference>
<keyword evidence="3" id="KW-0732">Signal</keyword>
<organism evidence="5 6">
    <name type="scientific">Edaphochlamys debaryana</name>
    <dbReference type="NCBI Taxonomy" id="47281"/>
    <lineage>
        <taxon>Eukaryota</taxon>
        <taxon>Viridiplantae</taxon>
        <taxon>Chlorophyta</taxon>
        <taxon>core chlorophytes</taxon>
        <taxon>Chlorophyceae</taxon>
        <taxon>CS clade</taxon>
        <taxon>Chlamydomonadales</taxon>
        <taxon>Chlamydomonadales incertae sedis</taxon>
        <taxon>Edaphochlamys</taxon>
    </lineage>
</organism>
<dbReference type="EMBL" id="JAEHOE010000010">
    <property type="protein sequence ID" value="KAG2498457.1"/>
    <property type="molecule type" value="Genomic_DNA"/>
</dbReference>
<dbReference type="Pfam" id="PF05686">
    <property type="entry name" value="Glyco_transf_90"/>
    <property type="match status" value="1"/>
</dbReference>